<accession>A0ABW1ZGX4</accession>
<sequence length="61" mass="7224">MKALRELARKLPKGSTARLVLETAQKGVAENEQRFRDARTEFERERDARRRRWAERHGSDS</sequence>
<gene>
    <name evidence="1" type="ORF">ACFP90_06545</name>
</gene>
<evidence type="ECO:0000313" key="1">
    <source>
        <dbReference type="EMBL" id="MFC6660043.1"/>
    </source>
</evidence>
<evidence type="ECO:0000313" key="2">
    <source>
        <dbReference type="Proteomes" id="UP001596317"/>
    </source>
</evidence>
<dbReference type="EMBL" id="JBHSWB010000001">
    <property type="protein sequence ID" value="MFC6660043.1"/>
    <property type="molecule type" value="Genomic_DNA"/>
</dbReference>
<dbReference type="Proteomes" id="UP001596317">
    <property type="component" value="Unassembled WGS sequence"/>
</dbReference>
<proteinExistence type="predicted"/>
<dbReference type="RefSeq" id="WP_224608081.1">
    <property type="nucleotide sequence ID" value="NZ_JAIQXV010000007.1"/>
</dbReference>
<name>A0ABW1ZGX4_9DEIO</name>
<keyword evidence="2" id="KW-1185">Reference proteome</keyword>
<organism evidence="1 2">
    <name type="scientific">Deinococcus multiflagellatus</name>
    <dbReference type="NCBI Taxonomy" id="1656887"/>
    <lineage>
        <taxon>Bacteria</taxon>
        <taxon>Thermotogati</taxon>
        <taxon>Deinococcota</taxon>
        <taxon>Deinococci</taxon>
        <taxon>Deinococcales</taxon>
        <taxon>Deinococcaceae</taxon>
        <taxon>Deinococcus</taxon>
    </lineage>
</organism>
<comment type="caution">
    <text evidence="1">The sequence shown here is derived from an EMBL/GenBank/DDBJ whole genome shotgun (WGS) entry which is preliminary data.</text>
</comment>
<reference evidence="2" key="1">
    <citation type="journal article" date="2019" name="Int. J. Syst. Evol. Microbiol.">
        <title>The Global Catalogue of Microorganisms (GCM) 10K type strain sequencing project: providing services to taxonomists for standard genome sequencing and annotation.</title>
        <authorList>
            <consortium name="The Broad Institute Genomics Platform"/>
            <consortium name="The Broad Institute Genome Sequencing Center for Infectious Disease"/>
            <person name="Wu L."/>
            <person name="Ma J."/>
        </authorList>
    </citation>
    <scope>NUCLEOTIDE SEQUENCE [LARGE SCALE GENOMIC DNA]</scope>
    <source>
        <strain evidence="2">CCUG 63830</strain>
    </source>
</reference>
<protein>
    <submittedName>
        <fullName evidence="1">Uncharacterized protein</fullName>
    </submittedName>
</protein>